<evidence type="ECO:0000313" key="5">
    <source>
        <dbReference type="EMBL" id="ESO10851.1"/>
    </source>
</evidence>
<evidence type="ECO:0000256" key="3">
    <source>
        <dbReference type="ARBA" id="ARBA00046185"/>
    </source>
</evidence>
<dbReference type="InterPro" id="IPR006076">
    <property type="entry name" value="FAD-dep_OxRdtase"/>
</dbReference>
<gene>
    <name evidence="6" type="primary">20195060</name>
    <name evidence="5" type="ORF">HELRODRAFT_109167</name>
</gene>
<dbReference type="PANTHER" id="PTHR13847:SF287">
    <property type="entry name" value="FAD-DEPENDENT OXIDOREDUCTASE DOMAIN-CONTAINING PROTEIN 1"/>
    <property type="match status" value="1"/>
</dbReference>
<dbReference type="OMA" id="PDHNALI"/>
<reference evidence="6" key="3">
    <citation type="submission" date="2015-06" db="UniProtKB">
        <authorList>
            <consortium name="EnsemblMetazoa"/>
        </authorList>
    </citation>
    <scope>IDENTIFICATION</scope>
</reference>
<dbReference type="STRING" id="6412.T1EEQ8"/>
<dbReference type="PANTHER" id="PTHR13847">
    <property type="entry name" value="SARCOSINE DEHYDROGENASE-RELATED"/>
    <property type="match status" value="1"/>
</dbReference>
<evidence type="ECO:0000256" key="1">
    <source>
        <dbReference type="ARBA" id="ARBA00023002"/>
    </source>
</evidence>
<evidence type="ECO:0000313" key="6">
    <source>
        <dbReference type="EnsemblMetazoa" id="HelroP109167"/>
    </source>
</evidence>
<comment type="function">
    <text evidence="3">Required for the assembly of the mitochondrial membrane respiratory chain NADH dehydrogenase (Complex I). Involved in mid-late stages of complex I assembly.</text>
</comment>
<reference evidence="7" key="1">
    <citation type="submission" date="2012-12" db="EMBL/GenBank/DDBJ databases">
        <authorList>
            <person name="Hellsten U."/>
            <person name="Grimwood J."/>
            <person name="Chapman J.A."/>
            <person name="Shapiro H."/>
            <person name="Aerts A."/>
            <person name="Otillar R.P."/>
            <person name="Terry A.Y."/>
            <person name="Boore J.L."/>
            <person name="Simakov O."/>
            <person name="Marletaz F."/>
            <person name="Cho S.-J."/>
            <person name="Edsinger-Gonzales E."/>
            <person name="Havlak P."/>
            <person name="Kuo D.-H."/>
            <person name="Larsson T."/>
            <person name="Lv J."/>
            <person name="Arendt D."/>
            <person name="Savage R."/>
            <person name="Osoegawa K."/>
            <person name="de Jong P."/>
            <person name="Lindberg D.R."/>
            <person name="Seaver E.C."/>
            <person name="Weisblat D.A."/>
            <person name="Putnam N.H."/>
            <person name="Grigoriev I.V."/>
            <person name="Rokhsar D.S."/>
        </authorList>
    </citation>
    <scope>NUCLEOTIDE SEQUENCE</scope>
</reference>
<evidence type="ECO:0000256" key="2">
    <source>
        <dbReference type="ARBA" id="ARBA00039785"/>
    </source>
</evidence>
<dbReference type="CTD" id="20195060"/>
<dbReference type="EMBL" id="KB095858">
    <property type="protein sequence ID" value="ESO10851.1"/>
    <property type="molecule type" value="Genomic_DNA"/>
</dbReference>
<reference evidence="5 7" key="2">
    <citation type="journal article" date="2013" name="Nature">
        <title>Insights into bilaterian evolution from three spiralian genomes.</title>
        <authorList>
            <person name="Simakov O."/>
            <person name="Marletaz F."/>
            <person name="Cho S.J."/>
            <person name="Edsinger-Gonzales E."/>
            <person name="Havlak P."/>
            <person name="Hellsten U."/>
            <person name="Kuo D.H."/>
            <person name="Larsson T."/>
            <person name="Lv J."/>
            <person name="Arendt D."/>
            <person name="Savage R."/>
            <person name="Osoegawa K."/>
            <person name="de Jong P."/>
            <person name="Grimwood J."/>
            <person name="Chapman J.A."/>
            <person name="Shapiro H."/>
            <person name="Aerts A."/>
            <person name="Otillar R.P."/>
            <person name="Terry A.Y."/>
            <person name="Boore J.L."/>
            <person name="Grigoriev I.V."/>
            <person name="Lindberg D.R."/>
            <person name="Seaver E.C."/>
            <person name="Weisblat D.A."/>
            <person name="Putnam N.H."/>
            <person name="Rokhsar D.S."/>
        </authorList>
    </citation>
    <scope>NUCLEOTIDE SEQUENCE</scope>
</reference>
<sequence>MTLRLFCSAANAGRFKSSNLPGLGNKITFIKSHLHKRQLTSGSGGTTDDNLKSIFEKLKNTRLINSALEVPHESDIVIIGGGAIGMSSAFWMKQNNPAGYSVTLIEKDPTYSKASTTLSVGGIRQQFGLKENIQMSLFSAEFFRRIKEHLSVLSLDPPDVCFNHQGYLFLATKEGEQQLKENYETQISLGAKVDYMSRDQLKLKFPWMNVDDVEAGCYGIQNEGWFDPWLLLASLKVKAASLGVNLVTGEVVGFETEATKINSPVTQSYEQRPLLRSVKVKTPNGKVHDLKFAMVLNCAGAWSSEIAKMAGIGVEKEGPLSFALPVEPRLRYVYVFHCPDGPGLQTPMLIDPSGVYVRREGLGGMYVCGASPPQGEPEPDPNQTVADEEFFKNHIWPALARRVPAFECLKLTGSWCGHYDYNYFDGNLIIGNHPYHRNFFMATGCTGHGIQHSPAIGHAIMEYMLRDDYVTIDLSRMSFDRIMDGGKLMEPLIV</sequence>
<name>T1EEQ8_HELRO</name>
<dbReference type="InParanoid" id="T1EEQ8"/>
<dbReference type="Gene3D" id="3.50.50.60">
    <property type="entry name" value="FAD/NAD(P)-binding domain"/>
    <property type="match status" value="1"/>
</dbReference>
<keyword evidence="1" id="KW-0560">Oxidoreductase</keyword>
<dbReference type="Gene3D" id="3.30.9.10">
    <property type="entry name" value="D-Amino Acid Oxidase, subunit A, domain 2"/>
    <property type="match status" value="1"/>
</dbReference>
<dbReference type="GO" id="GO:0016491">
    <property type="term" value="F:oxidoreductase activity"/>
    <property type="evidence" value="ECO:0007669"/>
    <property type="project" value="UniProtKB-KW"/>
</dbReference>
<accession>T1EEQ8</accession>
<dbReference type="Proteomes" id="UP000015101">
    <property type="component" value="Unassembled WGS sequence"/>
</dbReference>
<dbReference type="GO" id="GO:0005739">
    <property type="term" value="C:mitochondrion"/>
    <property type="evidence" value="ECO:0007669"/>
    <property type="project" value="GOC"/>
</dbReference>
<dbReference type="AlphaFoldDB" id="T1EEQ8"/>
<organism evidence="6 7">
    <name type="scientific">Helobdella robusta</name>
    <name type="common">Californian leech</name>
    <dbReference type="NCBI Taxonomy" id="6412"/>
    <lineage>
        <taxon>Eukaryota</taxon>
        <taxon>Metazoa</taxon>
        <taxon>Spiralia</taxon>
        <taxon>Lophotrochozoa</taxon>
        <taxon>Annelida</taxon>
        <taxon>Clitellata</taxon>
        <taxon>Hirudinea</taxon>
        <taxon>Rhynchobdellida</taxon>
        <taxon>Glossiphoniidae</taxon>
        <taxon>Helobdella</taxon>
    </lineage>
</organism>
<dbReference type="OrthoDB" id="424974at2759"/>
<dbReference type="KEGG" id="hro:HELRODRAFT_109167"/>
<evidence type="ECO:0000259" key="4">
    <source>
        <dbReference type="Pfam" id="PF01266"/>
    </source>
</evidence>
<dbReference type="FunCoup" id="T1EEQ8">
    <property type="interactions" value="542"/>
</dbReference>
<protein>
    <recommendedName>
        <fullName evidence="2">FAD-dependent oxidoreductase domain-containing protein 1</fullName>
    </recommendedName>
</protein>
<dbReference type="SUPFAM" id="SSF51905">
    <property type="entry name" value="FAD/NAD(P)-binding domain"/>
    <property type="match status" value="1"/>
</dbReference>
<dbReference type="EMBL" id="AMQM01002762">
    <property type="status" value="NOT_ANNOTATED_CDS"/>
    <property type="molecule type" value="Genomic_DNA"/>
</dbReference>
<dbReference type="GO" id="GO:0005737">
    <property type="term" value="C:cytoplasm"/>
    <property type="evidence" value="ECO:0000318"/>
    <property type="project" value="GO_Central"/>
</dbReference>
<dbReference type="eggNOG" id="KOG2853">
    <property type="taxonomic scope" value="Eukaryota"/>
</dbReference>
<proteinExistence type="predicted"/>
<dbReference type="InterPro" id="IPR036188">
    <property type="entry name" value="FAD/NAD-bd_sf"/>
</dbReference>
<feature type="domain" description="FAD dependent oxidoreductase" evidence="4">
    <location>
        <begin position="75"/>
        <end position="461"/>
    </location>
</feature>
<dbReference type="Pfam" id="PF01266">
    <property type="entry name" value="DAO"/>
    <property type="match status" value="1"/>
</dbReference>
<dbReference type="GeneID" id="20195060"/>
<evidence type="ECO:0000313" key="7">
    <source>
        <dbReference type="Proteomes" id="UP000015101"/>
    </source>
</evidence>
<dbReference type="RefSeq" id="XP_009011120.1">
    <property type="nucleotide sequence ID" value="XM_009012872.1"/>
</dbReference>
<dbReference type="HOGENOM" id="CLU_007884_4_4_1"/>
<keyword evidence="7" id="KW-1185">Reference proteome</keyword>
<dbReference type="FunFam" id="3.30.9.10:FF:000026">
    <property type="entry name" value="FAD-dependent oxidoreductase domain-containing protein 1"/>
    <property type="match status" value="1"/>
</dbReference>
<dbReference type="EnsemblMetazoa" id="HelroT109167">
    <property type="protein sequence ID" value="HelroP109167"/>
    <property type="gene ID" value="HelroG109167"/>
</dbReference>
<dbReference type="GO" id="GO:0032981">
    <property type="term" value="P:mitochondrial respiratory chain complex I assembly"/>
    <property type="evidence" value="ECO:0000318"/>
    <property type="project" value="GO_Central"/>
</dbReference>